<sequence>MAANVGESLKRVITKEIQFIKLQTAFTAELNSTHNKASGGGLWYANDKA</sequence>
<proteinExistence type="predicted"/>
<dbReference type="RefSeq" id="WP_176550763.1">
    <property type="nucleotide sequence ID" value="NZ_AP028822.1"/>
</dbReference>
<dbReference type="Proteomes" id="UP000510927">
    <property type="component" value="Chromosome"/>
</dbReference>
<evidence type="ECO:0000313" key="1">
    <source>
        <dbReference type="EMBL" id="QLM98273.1"/>
    </source>
</evidence>
<protein>
    <submittedName>
        <fullName evidence="1">Uncharacterized protein</fullName>
    </submittedName>
</protein>
<evidence type="ECO:0000313" key="2">
    <source>
        <dbReference type="Proteomes" id="UP000510927"/>
    </source>
</evidence>
<organism evidence="1 2">
    <name type="scientific">Escherichia fergusonii</name>
    <dbReference type="NCBI Taxonomy" id="564"/>
    <lineage>
        <taxon>Bacteria</taxon>
        <taxon>Pseudomonadati</taxon>
        <taxon>Pseudomonadota</taxon>
        <taxon>Gammaproteobacteria</taxon>
        <taxon>Enterobacterales</taxon>
        <taxon>Enterobacteriaceae</taxon>
        <taxon>Escherichia</taxon>
    </lineage>
</organism>
<name>A0A7K4I2C5_ESCFE</name>
<gene>
    <name evidence="1" type="ORF">HVY52_13960</name>
</gene>
<dbReference type="AlphaFoldDB" id="A0A7K4I2C5"/>
<reference evidence="1 2" key="1">
    <citation type="submission" date="2020-06" db="EMBL/GenBank/DDBJ databases">
        <title>REHAB project genomes.</title>
        <authorList>
            <person name="Shaw L.P."/>
        </authorList>
    </citation>
    <scope>NUCLEOTIDE SEQUENCE [LARGE SCALE GENOMIC DNA]</scope>
    <source>
        <strain evidence="1 2">RHB28-C13</strain>
    </source>
</reference>
<accession>A0A7K4I2C5</accession>
<dbReference type="EMBL" id="CP055675">
    <property type="protein sequence ID" value="QLM98273.1"/>
    <property type="molecule type" value="Genomic_DNA"/>
</dbReference>